<reference evidence="1 2" key="1">
    <citation type="submission" date="2019-12" db="EMBL/GenBank/DDBJ databases">
        <title>Mucilaginibacter sp. HMF7410 genome sequencing and assembly.</title>
        <authorList>
            <person name="Kang H."/>
            <person name="Cha I."/>
            <person name="Kim H."/>
            <person name="Joh K."/>
        </authorList>
    </citation>
    <scope>NUCLEOTIDE SEQUENCE [LARGE SCALE GENOMIC DNA]</scope>
    <source>
        <strain evidence="1 2">HMF7410</strain>
    </source>
</reference>
<sequence>MKKGLVKEASAGIVLPEFFEFENGNFPISSNCPEFYAMHKILSSFEYV</sequence>
<name>A0A7K1T0K2_9SPHI</name>
<dbReference type="EMBL" id="WPIK01000018">
    <property type="protein sequence ID" value="MVN23094.1"/>
    <property type="molecule type" value="Genomic_DNA"/>
</dbReference>
<dbReference type="AlphaFoldDB" id="A0A7K1T0K2"/>
<dbReference type="Proteomes" id="UP000462014">
    <property type="component" value="Unassembled WGS sequence"/>
</dbReference>
<dbReference type="RefSeq" id="WP_157568992.1">
    <property type="nucleotide sequence ID" value="NZ_WPIK01000018.1"/>
</dbReference>
<evidence type="ECO:0000313" key="2">
    <source>
        <dbReference type="Proteomes" id="UP000462014"/>
    </source>
</evidence>
<evidence type="ECO:0000313" key="1">
    <source>
        <dbReference type="EMBL" id="MVN23094.1"/>
    </source>
</evidence>
<gene>
    <name evidence="1" type="ORF">GO621_16330</name>
</gene>
<organism evidence="1 2">
    <name type="scientific">Mucilaginibacter arboris</name>
    <dbReference type="NCBI Taxonomy" id="2682090"/>
    <lineage>
        <taxon>Bacteria</taxon>
        <taxon>Pseudomonadati</taxon>
        <taxon>Bacteroidota</taxon>
        <taxon>Sphingobacteriia</taxon>
        <taxon>Sphingobacteriales</taxon>
        <taxon>Sphingobacteriaceae</taxon>
        <taxon>Mucilaginibacter</taxon>
    </lineage>
</organism>
<accession>A0A7K1T0K2</accession>
<protein>
    <submittedName>
        <fullName evidence="1">Uncharacterized protein</fullName>
    </submittedName>
</protein>
<keyword evidence="2" id="KW-1185">Reference proteome</keyword>
<proteinExistence type="predicted"/>
<comment type="caution">
    <text evidence="1">The sequence shown here is derived from an EMBL/GenBank/DDBJ whole genome shotgun (WGS) entry which is preliminary data.</text>
</comment>